<protein>
    <submittedName>
        <fullName evidence="1">Uncharacterized protein</fullName>
    </submittedName>
</protein>
<name>A0A1L9QX94_9CYAN</name>
<evidence type="ECO:0000313" key="2">
    <source>
        <dbReference type="Proteomes" id="UP000183940"/>
    </source>
</evidence>
<dbReference type="STRING" id="1925591.BI308_02170"/>
<accession>A0A1L9QX94</accession>
<dbReference type="Proteomes" id="UP000183940">
    <property type="component" value="Unassembled WGS sequence"/>
</dbReference>
<reference evidence="1" key="1">
    <citation type="submission" date="2016-10" db="EMBL/GenBank/DDBJ databases">
        <title>CRISPR-Cas defence system in Roseofilum reptotaenium: evidence of a bacteriophage-cyanobacterium arms race in the coral black band disease.</title>
        <authorList>
            <person name="Buerger P."/>
            <person name="Wood-Charlson E.M."/>
            <person name="Weynberg K.D."/>
            <person name="Willis B."/>
            <person name="Van Oppen M.J."/>
        </authorList>
    </citation>
    <scope>NUCLEOTIDE SEQUENCE [LARGE SCALE GENOMIC DNA]</scope>
    <source>
        <strain evidence="1">AO1-A</strain>
    </source>
</reference>
<keyword evidence="2" id="KW-1185">Reference proteome</keyword>
<dbReference type="EMBL" id="MLAW01000002">
    <property type="protein sequence ID" value="OJJ27310.1"/>
    <property type="molecule type" value="Genomic_DNA"/>
</dbReference>
<dbReference type="AlphaFoldDB" id="A0A1L9QX94"/>
<comment type="caution">
    <text evidence="1">The sequence shown here is derived from an EMBL/GenBank/DDBJ whole genome shotgun (WGS) entry which is preliminary data.</text>
</comment>
<evidence type="ECO:0000313" key="1">
    <source>
        <dbReference type="EMBL" id="OJJ27310.1"/>
    </source>
</evidence>
<organism evidence="1 2">
    <name type="scientific">Roseofilum reptotaenium AO1-A</name>
    <dbReference type="NCBI Taxonomy" id="1925591"/>
    <lineage>
        <taxon>Bacteria</taxon>
        <taxon>Bacillati</taxon>
        <taxon>Cyanobacteriota</taxon>
        <taxon>Cyanophyceae</taxon>
        <taxon>Desertifilales</taxon>
        <taxon>Desertifilaceae</taxon>
        <taxon>Roseofilum</taxon>
    </lineage>
</organism>
<sequence>MLVIMMDDRIISPKTVCQSCCWADRSGEPRWRQGNLTCGHPLAKSDRHIPNQYECQMGFRIAQIS</sequence>
<gene>
    <name evidence="1" type="ORF">BI308_02170</name>
</gene>
<proteinExistence type="predicted"/>